<keyword evidence="1" id="KW-1133">Transmembrane helix</keyword>
<organism evidence="2 3">
    <name type="scientific">Pontibacillus yanchengensis Y32</name>
    <dbReference type="NCBI Taxonomy" id="1385514"/>
    <lineage>
        <taxon>Bacteria</taxon>
        <taxon>Bacillati</taxon>
        <taxon>Bacillota</taxon>
        <taxon>Bacilli</taxon>
        <taxon>Bacillales</taxon>
        <taxon>Bacillaceae</taxon>
        <taxon>Pontibacillus</taxon>
    </lineage>
</organism>
<evidence type="ECO:0000256" key="1">
    <source>
        <dbReference type="SAM" id="Phobius"/>
    </source>
</evidence>
<dbReference type="AlphaFoldDB" id="A0A0A2TFD4"/>
<feature type="transmembrane region" description="Helical" evidence="1">
    <location>
        <begin position="44"/>
        <end position="61"/>
    </location>
</feature>
<keyword evidence="3" id="KW-1185">Reference proteome</keyword>
<protein>
    <submittedName>
        <fullName evidence="2">Uncharacterized protein</fullName>
    </submittedName>
</protein>
<evidence type="ECO:0000313" key="2">
    <source>
        <dbReference type="EMBL" id="KGP72806.1"/>
    </source>
</evidence>
<keyword evidence="1" id="KW-0472">Membrane</keyword>
<reference evidence="2 3" key="1">
    <citation type="journal article" date="2015" name="Stand. Genomic Sci.">
        <title>High quality draft genome sequence of the moderately halophilic bacterium Pontibacillus yanchengensis Y32(T) and comparison among Pontibacillus genomes.</title>
        <authorList>
            <person name="Huang J."/>
            <person name="Qiao Z.X."/>
            <person name="Tang J.W."/>
            <person name="Wang G."/>
        </authorList>
    </citation>
    <scope>NUCLEOTIDE SEQUENCE [LARGE SCALE GENOMIC DNA]</scope>
    <source>
        <strain evidence="2 3">Y32</strain>
    </source>
</reference>
<keyword evidence="1" id="KW-0812">Transmembrane</keyword>
<evidence type="ECO:0000313" key="3">
    <source>
        <dbReference type="Proteomes" id="UP000030147"/>
    </source>
</evidence>
<dbReference type="Proteomes" id="UP000030147">
    <property type="component" value="Unassembled WGS sequence"/>
</dbReference>
<name>A0A0A2TFD4_9BACI</name>
<gene>
    <name evidence="2" type="ORF">N782_10580</name>
</gene>
<comment type="caution">
    <text evidence="2">The sequence shown here is derived from an EMBL/GenBank/DDBJ whole genome shotgun (WGS) entry which is preliminary data.</text>
</comment>
<sequence length="71" mass="8165">MCDEMCAGSLCERVFEIWSNFPDIGATLAKFKATFPNQERPPQFYFLAMFPFIPIIATVVVEQGGSRRRMR</sequence>
<accession>A0A0A2TFD4</accession>
<proteinExistence type="predicted"/>
<dbReference type="EMBL" id="AVBF01000023">
    <property type="protein sequence ID" value="KGP72806.1"/>
    <property type="molecule type" value="Genomic_DNA"/>
</dbReference>